<gene>
    <name evidence="1" type="ORF">TorRG33x02_011850</name>
</gene>
<comment type="caution">
    <text evidence="1">The sequence shown here is derived from an EMBL/GenBank/DDBJ whole genome shotgun (WGS) entry which is preliminary data.</text>
</comment>
<evidence type="ECO:0000313" key="1">
    <source>
        <dbReference type="EMBL" id="POO03124.1"/>
    </source>
</evidence>
<reference evidence="2" key="1">
    <citation type="submission" date="2016-06" db="EMBL/GenBank/DDBJ databases">
        <title>Parallel loss of symbiosis genes in relatives of nitrogen-fixing non-legume Parasponia.</title>
        <authorList>
            <person name="Van Velzen R."/>
            <person name="Holmer R."/>
            <person name="Bu F."/>
            <person name="Rutten L."/>
            <person name="Van Zeijl A."/>
            <person name="Liu W."/>
            <person name="Santuari L."/>
            <person name="Cao Q."/>
            <person name="Sharma T."/>
            <person name="Shen D."/>
            <person name="Roswanjaya Y."/>
            <person name="Wardhani T."/>
            <person name="Kalhor M.S."/>
            <person name="Jansen J."/>
            <person name="Van den Hoogen J."/>
            <person name="Gungor B."/>
            <person name="Hartog M."/>
            <person name="Hontelez J."/>
            <person name="Verver J."/>
            <person name="Yang W.-C."/>
            <person name="Schijlen E."/>
            <person name="Repin R."/>
            <person name="Schilthuizen M."/>
            <person name="Schranz E."/>
            <person name="Heidstra R."/>
            <person name="Miyata K."/>
            <person name="Fedorova E."/>
            <person name="Kohlen W."/>
            <person name="Bisseling T."/>
            <person name="Smit S."/>
            <person name="Geurts R."/>
        </authorList>
    </citation>
    <scope>NUCLEOTIDE SEQUENCE [LARGE SCALE GENOMIC DNA]</scope>
    <source>
        <strain evidence="2">cv. RG33-2</strain>
    </source>
</reference>
<protein>
    <submittedName>
        <fullName evidence="1">Uncharacterized protein</fullName>
    </submittedName>
</protein>
<proteinExistence type="predicted"/>
<dbReference type="InParanoid" id="A0A2P5FZA8"/>
<dbReference type="EMBL" id="JXTC01000003">
    <property type="protein sequence ID" value="POO03124.1"/>
    <property type="molecule type" value="Genomic_DNA"/>
</dbReference>
<keyword evidence="2" id="KW-1185">Reference proteome</keyword>
<accession>A0A2P5FZA8</accession>
<name>A0A2P5FZA8_TREOI</name>
<organism evidence="1 2">
    <name type="scientific">Trema orientale</name>
    <name type="common">Charcoal tree</name>
    <name type="synonym">Celtis orientalis</name>
    <dbReference type="NCBI Taxonomy" id="63057"/>
    <lineage>
        <taxon>Eukaryota</taxon>
        <taxon>Viridiplantae</taxon>
        <taxon>Streptophyta</taxon>
        <taxon>Embryophyta</taxon>
        <taxon>Tracheophyta</taxon>
        <taxon>Spermatophyta</taxon>
        <taxon>Magnoliopsida</taxon>
        <taxon>eudicotyledons</taxon>
        <taxon>Gunneridae</taxon>
        <taxon>Pentapetalae</taxon>
        <taxon>rosids</taxon>
        <taxon>fabids</taxon>
        <taxon>Rosales</taxon>
        <taxon>Cannabaceae</taxon>
        <taxon>Trema</taxon>
    </lineage>
</organism>
<evidence type="ECO:0000313" key="2">
    <source>
        <dbReference type="Proteomes" id="UP000237000"/>
    </source>
</evidence>
<dbReference type="Proteomes" id="UP000237000">
    <property type="component" value="Unassembled WGS sequence"/>
</dbReference>
<dbReference type="AlphaFoldDB" id="A0A2P5FZA8"/>
<sequence>MEKIKNTLWQVDYDAILALPRSFSRQADRIIWHYENKEEFNVKSCCKLIMSNKRSDSPSDSSLTHSWWSYLWNLNLPN</sequence>